<dbReference type="AlphaFoldDB" id="A0A378U420"/>
<accession>A0A378U420</accession>
<organism evidence="7 8">
    <name type="scientific">Myroides odoratus</name>
    <name type="common">Flavobacterium odoratum</name>
    <dbReference type="NCBI Taxonomy" id="256"/>
    <lineage>
        <taxon>Bacteria</taxon>
        <taxon>Pseudomonadati</taxon>
        <taxon>Bacteroidota</taxon>
        <taxon>Flavobacteriia</taxon>
        <taxon>Flavobacteriales</taxon>
        <taxon>Flavobacteriaceae</taxon>
        <taxon>Myroides</taxon>
    </lineage>
</organism>
<proteinExistence type="inferred from homology"/>
<dbReference type="InterPro" id="IPR053924">
    <property type="entry name" value="RecX_HTH_2nd"/>
</dbReference>
<evidence type="ECO:0000313" key="7">
    <source>
        <dbReference type="EMBL" id="STZ69190.1"/>
    </source>
</evidence>
<gene>
    <name evidence="7" type="ORF">NCTC11179_02688</name>
</gene>
<comment type="similarity">
    <text evidence="2">Belongs to the RecX family.</text>
</comment>
<dbReference type="InterPro" id="IPR053925">
    <property type="entry name" value="RecX_HTH_3rd"/>
</dbReference>
<feature type="domain" description="RecX second three-helical" evidence="5">
    <location>
        <begin position="59"/>
        <end position="100"/>
    </location>
</feature>
<dbReference type="InterPro" id="IPR036388">
    <property type="entry name" value="WH-like_DNA-bd_sf"/>
</dbReference>
<dbReference type="PANTHER" id="PTHR33602">
    <property type="entry name" value="REGULATORY PROTEIN RECX FAMILY PROTEIN"/>
    <property type="match status" value="1"/>
</dbReference>
<dbReference type="InterPro" id="IPR003783">
    <property type="entry name" value="Regulatory_RecX"/>
</dbReference>
<comment type="subcellular location">
    <subcellularLocation>
        <location evidence="1">Cytoplasm</location>
    </subcellularLocation>
</comment>
<dbReference type="Gene3D" id="1.10.10.10">
    <property type="entry name" value="Winged helix-like DNA-binding domain superfamily/Winged helix DNA-binding domain"/>
    <property type="match status" value="2"/>
</dbReference>
<name>A0A378U420_MYROD</name>
<evidence type="ECO:0000259" key="6">
    <source>
        <dbReference type="Pfam" id="PF21981"/>
    </source>
</evidence>
<dbReference type="Proteomes" id="UP000255024">
    <property type="component" value="Unassembled WGS sequence"/>
</dbReference>
<reference evidence="7 8" key="1">
    <citation type="submission" date="2018-06" db="EMBL/GenBank/DDBJ databases">
        <authorList>
            <consortium name="Pathogen Informatics"/>
            <person name="Doyle S."/>
        </authorList>
    </citation>
    <scope>NUCLEOTIDE SEQUENCE [LARGE SCALE GENOMIC DNA]</scope>
    <source>
        <strain evidence="7 8">NCTC11179</strain>
    </source>
</reference>
<dbReference type="GO" id="GO:0005737">
    <property type="term" value="C:cytoplasm"/>
    <property type="evidence" value="ECO:0007669"/>
    <property type="project" value="UniProtKB-SubCell"/>
</dbReference>
<dbReference type="RefSeq" id="WP_115091987.1">
    <property type="nucleotide sequence ID" value="NZ_CP068107.1"/>
</dbReference>
<dbReference type="EMBL" id="UGQL01000002">
    <property type="protein sequence ID" value="STZ69190.1"/>
    <property type="molecule type" value="Genomic_DNA"/>
</dbReference>
<keyword evidence="4" id="KW-0963">Cytoplasm</keyword>
<dbReference type="GO" id="GO:0006282">
    <property type="term" value="P:regulation of DNA repair"/>
    <property type="evidence" value="ECO:0007669"/>
    <property type="project" value="InterPro"/>
</dbReference>
<dbReference type="Pfam" id="PF21981">
    <property type="entry name" value="RecX_HTH3"/>
    <property type="match status" value="1"/>
</dbReference>
<dbReference type="Pfam" id="PF02631">
    <property type="entry name" value="RecX_HTH2"/>
    <property type="match status" value="1"/>
</dbReference>
<evidence type="ECO:0000256" key="4">
    <source>
        <dbReference type="ARBA" id="ARBA00022490"/>
    </source>
</evidence>
<evidence type="ECO:0000259" key="5">
    <source>
        <dbReference type="Pfam" id="PF02631"/>
    </source>
</evidence>
<dbReference type="PANTHER" id="PTHR33602:SF1">
    <property type="entry name" value="REGULATORY PROTEIN RECX FAMILY PROTEIN"/>
    <property type="match status" value="1"/>
</dbReference>
<evidence type="ECO:0000256" key="1">
    <source>
        <dbReference type="ARBA" id="ARBA00004496"/>
    </source>
</evidence>
<evidence type="ECO:0000256" key="2">
    <source>
        <dbReference type="ARBA" id="ARBA00009695"/>
    </source>
</evidence>
<evidence type="ECO:0000313" key="8">
    <source>
        <dbReference type="Proteomes" id="UP000255024"/>
    </source>
</evidence>
<keyword evidence="8" id="KW-1185">Reference proteome</keyword>
<sequence>MKKDTTYLSFDEAKRKLENYCAYQDRCHSEVVNKMFLLGITPQIHDEIIVHLIEHSFLNEERFAKSFVRGKHRLSAWGRNRITTELKFRNINSRIIAIALAEIEDEEYYQTFDRISENKWNQLTDTDIQKKKQKFQAYLFRKGYAMSDIINKTQDLEIT</sequence>
<protein>
    <recommendedName>
        <fullName evidence="3">Regulatory protein RecX</fullName>
    </recommendedName>
</protein>
<evidence type="ECO:0000256" key="3">
    <source>
        <dbReference type="ARBA" id="ARBA00018111"/>
    </source>
</evidence>
<feature type="domain" description="RecX third three-helical" evidence="6">
    <location>
        <begin position="106"/>
        <end position="149"/>
    </location>
</feature>